<name>A0A6M3LPQ0_9ZZZZ</name>
<accession>A0A6M3LPQ0</accession>
<organism evidence="1">
    <name type="scientific">viral metagenome</name>
    <dbReference type="NCBI Taxonomy" id="1070528"/>
    <lineage>
        <taxon>unclassified sequences</taxon>
        <taxon>metagenomes</taxon>
        <taxon>organismal metagenomes</taxon>
    </lineage>
</organism>
<proteinExistence type="predicted"/>
<reference evidence="1" key="1">
    <citation type="submission" date="2020-03" db="EMBL/GenBank/DDBJ databases">
        <title>The deep terrestrial virosphere.</title>
        <authorList>
            <person name="Holmfeldt K."/>
            <person name="Nilsson E."/>
            <person name="Simone D."/>
            <person name="Lopez-Fernandez M."/>
            <person name="Wu X."/>
            <person name="de Brujin I."/>
            <person name="Lundin D."/>
            <person name="Andersson A."/>
            <person name="Bertilsson S."/>
            <person name="Dopson M."/>
        </authorList>
    </citation>
    <scope>NUCLEOTIDE SEQUENCE</scope>
    <source>
        <strain evidence="1">MM415B03795</strain>
    </source>
</reference>
<dbReference type="AlphaFoldDB" id="A0A6M3LPQ0"/>
<protein>
    <submittedName>
        <fullName evidence="1">Uncharacterized protein</fullName>
    </submittedName>
</protein>
<gene>
    <name evidence="1" type="ORF">MM415B03795_0012</name>
</gene>
<dbReference type="EMBL" id="MT143251">
    <property type="protein sequence ID" value="QJA94675.1"/>
    <property type="molecule type" value="Genomic_DNA"/>
</dbReference>
<evidence type="ECO:0000313" key="1">
    <source>
        <dbReference type="EMBL" id="QJA94675.1"/>
    </source>
</evidence>
<sequence length="103" mass="11940">MTDIKKELELTGEDIERVNDSYYLMDMNAMAEGAERPTILTFAKDVAKAQLDKIFNDPRVVVLDDDQDVPVRFLVITRSLQEAYEQAERDMLKAGFKRVRRVE</sequence>